<evidence type="ECO:0000259" key="3">
    <source>
        <dbReference type="Pfam" id="PF04967"/>
    </source>
</evidence>
<evidence type="ECO:0000313" key="6">
    <source>
        <dbReference type="Proteomes" id="UP000011680"/>
    </source>
</evidence>
<evidence type="ECO:0000313" key="5">
    <source>
        <dbReference type="EMBL" id="EMA51401.1"/>
    </source>
</evidence>
<dbReference type="Proteomes" id="UP000011680">
    <property type="component" value="Unassembled WGS sequence"/>
</dbReference>
<keyword evidence="2" id="KW-0804">Transcription</keyword>
<dbReference type="PATRIC" id="fig|1227457.3.peg.2701"/>
<protein>
    <submittedName>
        <fullName evidence="5">Bacterio-opsin activator HTH domain-containing protein</fullName>
    </submittedName>
</protein>
<dbReference type="InterPro" id="IPR031803">
    <property type="entry name" value="BAT_GAF/HTH-assoc"/>
</dbReference>
<evidence type="ECO:0000256" key="1">
    <source>
        <dbReference type="ARBA" id="ARBA00023015"/>
    </source>
</evidence>
<dbReference type="InterPro" id="IPR007050">
    <property type="entry name" value="HTH_bacterioopsin"/>
</dbReference>
<organism evidence="5 6">
    <name type="scientific">Halococcus thailandensis JCM 13552</name>
    <dbReference type="NCBI Taxonomy" id="1227457"/>
    <lineage>
        <taxon>Archaea</taxon>
        <taxon>Methanobacteriati</taxon>
        <taxon>Methanobacteriota</taxon>
        <taxon>Stenosarchaea group</taxon>
        <taxon>Halobacteria</taxon>
        <taxon>Halobacteriales</taxon>
        <taxon>Halococcaceae</taxon>
        <taxon>Halococcus</taxon>
    </lineage>
</organism>
<dbReference type="RefSeq" id="WP_007741480.1">
    <property type="nucleotide sequence ID" value="NZ_AOMF01000165.1"/>
</dbReference>
<feature type="domain" description="HTH bat-type" evidence="3">
    <location>
        <begin position="160"/>
        <end position="210"/>
    </location>
</feature>
<dbReference type="eggNOG" id="arCOG02274">
    <property type="taxonomic scope" value="Archaea"/>
</dbReference>
<accession>M0N0J7</accession>
<proteinExistence type="predicted"/>
<comment type="caution">
    <text evidence="5">The sequence shown here is derived from an EMBL/GenBank/DDBJ whole genome shotgun (WGS) entry which is preliminary data.</text>
</comment>
<dbReference type="Pfam" id="PF04967">
    <property type="entry name" value="HTH_10"/>
    <property type="match status" value="1"/>
</dbReference>
<reference evidence="5 6" key="1">
    <citation type="journal article" date="2014" name="PLoS Genet.">
        <title>Phylogenetically driven sequencing of extremely halophilic archaea reveals strategies for static and dynamic osmo-response.</title>
        <authorList>
            <person name="Becker E.A."/>
            <person name="Seitzer P.M."/>
            <person name="Tritt A."/>
            <person name="Larsen D."/>
            <person name="Krusor M."/>
            <person name="Yao A.I."/>
            <person name="Wu D."/>
            <person name="Madern D."/>
            <person name="Eisen J.A."/>
            <person name="Darling A.E."/>
            <person name="Facciotti M.T."/>
        </authorList>
    </citation>
    <scope>NUCLEOTIDE SEQUENCE [LARGE SCALE GENOMIC DNA]</scope>
    <source>
        <strain evidence="5 6">JCM 13552</strain>
    </source>
</reference>
<gene>
    <name evidence="5" type="ORF">C451_14090</name>
</gene>
<dbReference type="PANTHER" id="PTHR34236:SF1">
    <property type="entry name" value="DIMETHYL SULFOXIDE REDUCTASE TRANSCRIPTIONAL ACTIVATOR"/>
    <property type="match status" value="1"/>
</dbReference>
<dbReference type="AlphaFoldDB" id="M0N0J7"/>
<dbReference type="EMBL" id="AOMF01000165">
    <property type="protein sequence ID" value="EMA51401.1"/>
    <property type="molecule type" value="Genomic_DNA"/>
</dbReference>
<keyword evidence="6" id="KW-1185">Reference proteome</keyword>
<dbReference type="Pfam" id="PF15915">
    <property type="entry name" value="BAT"/>
    <property type="match status" value="1"/>
</dbReference>
<dbReference type="PANTHER" id="PTHR34236">
    <property type="entry name" value="DIMETHYL SULFOXIDE REDUCTASE TRANSCRIPTIONAL ACTIVATOR"/>
    <property type="match status" value="1"/>
</dbReference>
<dbReference type="OrthoDB" id="156233at2157"/>
<keyword evidence="1" id="KW-0805">Transcription regulation</keyword>
<name>M0N0J7_9EURY</name>
<evidence type="ECO:0000259" key="4">
    <source>
        <dbReference type="Pfam" id="PF15915"/>
    </source>
</evidence>
<feature type="domain" description="Bacterioopsin transcriptional activator GAF and HTH associated" evidence="4">
    <location>
        <begin position="7"/>
        <end position="133"/>
    </location>
</feature>
<evidence type="ECO:0000256" key="2">
    <source>
        <dbReference type="ARBA" id="ARBA00023163"/>
    </source>
</evidence>
<sequence>MSVIASISIDADDFVLGEILADTTTRIELTQFVPVDNQLIPYFWKEHDGDREAFEETVRNHPAVAELSNLDGRVNSHLYRIDWTDEDDGFLNALRDQDILIEEASTTDGETWLFQLRAIDQSELSAFQEACYEHDVPLDIKRVVHNPDMSDRSRGLVGVTPKQERALELALERGFFNVPRDISADELGEELGITGQAFSRRLQRCQQSIFMNLLSKQSRQ</sequence>